<dbReference type="RefSeq" id="WP_168992813.1">
    <property type="nucleotide sequence ID" value="NZ_JABBMI010000058.1"/>
</dbReference>
<sequence length="59" mass="6973">MEKYSSLNCDQSQNENVVSNYSKKDEDNLVMPKHIQQMLFDFALERGYIEMILKEKGEL</sequence>
<protein>
    <recommendedName>
        <fullName evidence="4">Phage protein</fullName>
    </recommendedName>
</protein>
<comment type="caution">
    <text evidence="2">The sequence shown here is derived from an EMBL/GenBank/DDBJ whole genome shotgun (WGS) entry which is preliminary data.</text>
</comment>
<evidence type="ECO:0000313" key="3">
    <source>
        <dbReference type="Proteomes" id="UP000538955"/>
    </source>
</evidence>
<dbReference type="EMBL" id="JABBMI010000058">
    <property type="protein sequence ID" value="NMK54163.1"/>
    <property type="molecule type" value="Genomic_DNA"/>
</dbReference>
<accession>A0ABX1SRZ3</accession>
<proteinExistence type="predicted"/>
<name>A0ABX1SRZ3_STACP</name>
<evidence type="ECO:0000313" key="2">
    <source>
        <dbReference type="EMBL" id="NMK54163.1"/>
    </source>
</evidence>
<keyword evidence="3" id="KW-1185">Reference proteome</keyword>
<organism evidence="2 3">
    <name type="scientific">Staphylococcus capitis</name>
    <dbReference type="NCBI Taxonomy" id="29388"/>
    <lineage>
        <taxon>Bacteria</taxon>
        <taxon>Bacillati</taxon>
        <taxon>Bacillota</taxon>
        <taxon>Bacilli</taxon>
        <taxon>Bacillales</taxon>
        <taxon>Staphylococcaceae</taxon>
        <taxon>Staphylococcus</taxon>
    </lineage>
</organism>
<evidence type="ECO:0000256" key="1">
    <source>
        <dbReference type="SAM" id="MobiDB-lite"/>
    </source>
</evidence>
<gene>
    <name evidence="2" type="ORF">HHM24_05265</name>
</gene>
<evidence type="ECO:0008006" key="4">
    <source>
        <dbReference type="Google" id="ProtNLM"/>
    </source>
</evidence>
<reference evidence="2 3" key="1">
    <citation type="submission" date="2020-04" db="EMBL/GenBank/DDBJ databases">
        <title>The Epidemiology and Molecular Characteristics of Linezolid-Resistant Staphylococcus capitis in Huashan Hospital, Shanghai.</title>
        <authorList>
            <person name="Ding L."/>
            <person name="Li P."/>
            <person name="Yang Y."/>
            <person name="Lin D."/>
            <person name="Xu X."/>
        </authorList>
    </citation>
    <scope>NUCLEOTIDE SEQUENCE [LARGE SCALE GENOMIC DNA]</scope>
    <source>
        <strain evidence="2 3">17-84</strain>
    </source>
</reference>
<feature type="region of interest" description="Disordered" evidence="1">
    <location>
        <begin position="1"/>
        <end position="20"/>
    </location>
</feature>
<dbReference type="Proteomes" id="UP000538955">
    <property type="component" value="Unassembled WGS sequence"/>
</dbReference>